<dbReference type="EMBL" id="AACB03000003">
    <property type="protein sequence ID" value="KAE8302628.1"/>
    <property type="molecule type" value="Genomic_DNA"/>
</dbReference>
<reference evidence="1 2" key="1">
    <citation type="journal article" date="2007" name="Science">
        <title>Genomic minimalism in the early diverging intestinal parasite Giardia lamblia.</title>
        <authorList>
            <person name="Morrison H.G."/>
            <person name="McArthur A.G."/>
            <person name="Gillin F.D."/>
            <person name="Aley S.B."/>
            <person name="Adam R.D."/>
            <person name="Olsen G.J."/>
            <person name="Best A.A."/>
            <person name="Cande W.Z."/>
            <person name="Chen F."/>
            <person name="Cipriano M.J."/>
            <person name="Davids B.J."/>
            <person name="Dawson S.C."/>
            <person name="Elmendorf H.G."/>
            <person name="Hehl A.B."/>
            <person name="Holder M.E."/>
            <person name="Huse S.M."/>
            <person name="Kim U.U."/>
            <person name="Lasek-Nesselquist E."/>
            <person name="Manning G."/>
            <person name="Nigam A."/>
            <person name="Nixon J.E."/>
            <person name="Palm D."/>
            <person name="Passamaneck N.E."/>
            <person name="Prabhu A."/>
            <person name="Reich C.I."/>
            <person name="Reiner D.S."/>
            <person name="Samuelson J."/>
            <person name="Svard S.G."/>
            <person name="Sogin M.L."/>
        </authorList>
    </citation>
    <scope>NUCLEOTIDE SEQUENCE [LARGE SCALE GENOMIC DNA]</scope>
    <source>
        <strain evidence="1 2">WB C6</strain>
    </source>
</reference>
<keyword evidence="2" id="KW-1185">Reference proteome</keyword>
<proteinExistence type="predicted"/>
<dbReference type="KEGG" id="gla:GL50803_0016902"/>
<evidence type="ECO:0000313" key="2">
    <source>
        <dbReference type="Proteomes" id="UP000001548"/>
    </source>
</evidence>
<dbReference type="OMA" id="ISSICFM"/>
<accession>A8BHU2</accession>
<dbReference type="VEuPathDB" id="GiardiaDB:GL50803_16902"/>
<organism evidence="1 2">
    <name type="scientific">Giardia intestinalis (strain ATCC 50803 / WB clone C6)</name>
    <name type="common">Giardia lamblia</name>
    <dbReference type="NCBI Taxonomy" id="184922"/>
    <lineage>
        <taxon>Eukaryota</taxon>
        <taxon>Metamonada</taxon>
        <taxon>Diplomonadida</taxon>
        <taxon>Hexamitidae</taxon>
        <taxon>Giardiinae</taxon>
        <taxon>Giardia</taxon>
    </lineage>
</organism>
<dbReference type="HOGENOM" id="CLU_300999_0_0_1"/>
<evidence type="ECO:0000313" key="1">
    <source>
        <dbReference type="EMBL" id="KAE8302628.1"/>
    </source>
</evidence>
<dbReference type="Proteomes" id="UP000001548">
    <property type="component" value="Unassembled WGS sequence"/>
</dbReference>
<dbReference type="RefSeq" id="XP_001706924.1">
    <property type="nucleotide sequence ID" value="XM_001706872.1"/>
</dbReference>
<sequence length="994" mass="109298">MDVFAVLQKANFTSPDFSAHAFLTQFLKKYGKEAEHLGPAIDRLKADTDYLQKKETGTDLSTIIAASRSADSMGHSVTRLNGLIANCVTCQARLSELSQSCAQVISAMQKEYRHGNVQGISGELNEAEGDITGHEAEPMGQPSSQEAVIVADARDDVLSLTPLVSFRNLEAQVRLCIAENRLVQAYVLLQLAGTLDFSQPIAPHSNSISMGHTVLSIPDLISRASSNFDIPDNQRISVRNLENQLKQCFVTQASNFLLTGDATTFDSFRNSLIFKQTRSFNIKDTDSINSHHITILNDYMTIFTRPSDAEKAVVADFKILNESESFLLPREDNQEPGSVLTLQRTILRMIHYLGIGEAIVNIYLGGSSLYDCSMSAQPAKLKVFNYKTTNLTTFEVNFITNVGRMKDSINRALMFINLLEPYTDAEIVHRLNSKVFLWAQDTIGKICAQLTGSYKSFLASYTPSVLQQSFSSLNDILKQTYDLLTSDLFTGLGLATHFRKTITGLISSLLSATAKYFELSDLCAYRTYEYSIVTKEIDDVSLTFYQFLPVTTETIVQLNNGFTFADGYWHDHRINKRSSANTSRSSTVKPPCVKLAKFQTFPYLNLLLCIEQLLPFHDLLGKLLVTVFPDLIGGDTNSATGPGGVAAQADAETARERLSIDMSYSLSSSVSLEDVLEPFIRVKSKDAPVQLVTLLNTVMPIFDIVAATLSFVKSIYVSYANLIDFKVLVPDLRRIFSGLTAKIMEYMVAKLGEVDLSLAGIERAKSSIASQGIASAARNVTEYQYNYGYALISSICFMIATVIPSSANNLRSMLKKQLDPITINDYFFVLRDLYRCSSRSLQSVIKHVSTAIIKDVLSLPEVTQAFRQASVQTSAAASPLPSNLALRIAATFNSSLARFASAMPYLLMAFIGKTALQGLADAFTAQAKARADKLLPCQLQVDLSSIVLANSSPLLKSIFGPLIGAEEQRIASLGSRGIVPGIENELFTFLSVLE</sequence>
<protein>
    <submittedName>
        <fullName evidence="1">Uncharacterized protein</fullName>
    </submittedName>
</protein>
<dbReference type="AlphaFoldDB" id="A8BHU2"/>
<comment type="caution">
    <text evidence="1">The sequence shown here is derived from an EMBL/GenBank/DDBJ whole genome shotgun (WGS) entry which is preliminary data.</text>
</comment>
<gene>
    <name evidence="1" type="ORF">GL50803_0016902</name>
</gene>
<name>A8BHU2_GIAIC</name>
<dbReference type="GeneID" id="5699795"/>